<dbReference type="EMBL" id="KV784394">
    <property type="protein sequence ID" value="OEU06900.1"/>
    <property type="molecule type" value="Genomic_DNA"/>
</dbReference>
<protein>
    <recommendedName>
        <fullName evidence="2">DUF6824 domain-containing protein</fullName>
    </recommendedName>
</protein>
<dbReference type="InParanoid" id="A0A1E7ELV4"/>
<dbReference type="Pfam" id="PF20710">
    <property type="entry name" value="DUF6824"/>
    <property type="match status" value="1"/>
</dbReference>
<dbReference type="AlphaFoldDB" id="A0A1E7ELV4"/>
<feature type="compositionally biased region" description="Low complexity" evidence="1">
    <location>
        <begin position="541"/>
        <end position="553"/>
    </location>
</feature>
<name>A0A1E7ELV4_9STRA</name>
<dbReference type="InterPro" id="IPR049227">
    <property type="entry name" value="DUF6824"/>
</dbReference>
<feature type="compositionally biased region" description="Low complexity" evidence="1">
    <location>
        <begin position="162"/>
        <end position="180"/>
    </location>
</feature>
<accession>A0A1E7ELV4</accession>
<organism evidence="3 4">
    <name type="scientific">Fragilariopsis cylindrus CCMP1102</name>
    <dbReference type="NCBI Taxonomy" id="635003"/>
    <lineage>
        <taxon>Eukaryota</taxon>
        <taxon>Sar</taxon>
        <taxon>Stramenopiles</taxon>
        <taxon>Ochrophyta</taxon>
        <taxon>Bacillariophyta</taxon>
        <taxon>Bacillariophyceae</taxon>
        <taxon>Bacillariophycidae</taxon>
        <taxon>Bacillariales</taxon>
        <taxon>Bacillariaceae</taxon>
        <taxon>Fragilariopsis</taxon>
    </lineage>
</organism>
<evidence type="ECO:0000313" key="3">
    <source>
        <dbReference type="EMBL" id="OEU06900.1"/>
    </source>
</evidence>
<gene>
    <name evidence="3" type="ORF">FRACYDRAFT_252529</name>
</gene>
<evidence type="ECO:0000313" key="4">
    <source>
        <dbReference type="Proteomes" id="UP000095751"/>
    </source>
</evidence>
<feature type="domain" description="DUF6824" evidence="2">
    <location>
        <begin position="410"/>
        <end position="485"/>
    </location>
</feature>
<proteinExistence type="predicted"/>
<feature type="region of interest" description="Disordered" evidence="1">
    <location>
        <begin position="516"/>
        <end position="554"/>
    </location>
</feature>
<evidence type="ECO:0000256" key="1">
    <source>
        <dbReference type="SAM" id="MobiDB-lite"/>
    </source>
</evidence>
<dbReference type="Gene3D" id="3.40.525.10">
    <property type="entry name" value="CRAL-TRIO lipid binding domain"/>
    <property type="match status" value="1"/>
</dbReference>
<reference evidence="3 4" key="1">
    <citation type="submission" date="2016-09" db="EMBL/GenBank/DDBJ databases">
        <title>Extensive genetic diversity and differential bi-allelic expression allows diatom success in the polar Southern Ocean.</title>
        <authorList>
            <consortium name="DOE Joint Genome Institute"/>
            <person name="Mock T."/>
            <person name="Otillar R.P."/>
            <person name="Strauss J."/>
            <person name="Dupont C."/>
            <person name="Frickenhaus S."/>
            <person name="Maumus F."/>
            <person name="Mcmullan M."/>
            <person name="Sanges R."/>
            <person name="Schmutz J."/>
            <person name="Toseland A."/>
            <person name="Valas R."/>
            <person name="Veluchamy A."/>
            <person name="Ward B.J."/>
            <person name="Allen A."/>
            <person name="Barry K."/>
            <person name="Falciatore A."/>
            <person name="Ferrante M."/>
            <person name="Fortunato A.E."/>
            <person name="Gloeckner G."/>
            <person name="Gruber A."/>
            <person name="Hipkin R."/>
            <person name="Janech M."/>
            <person name="Kroth P."/>
            <person name="Leese F."/>
            <person name="Lindquist E."/>
            <person name="Lyon B.R."/>
            <person name="Martin J."/>
            <person name="Mayer C."/>
            <person name="Parker M."/>
            <person name="Quesneville H."/>
            <person name="Raymond J."/>
            <person name="Uhlig C."/>
            <person name="Valentin K.U."/>
            <person name="Worden A.Z."/>
            <person name="Armbrust E.V."/>
            <person name="Bowler C."/>
            <person name="Green B."/>
            <person name="Moulton V."/>
            <person name="Van Oosterhout C."/>
            <person name="Grigoriev I."/>
        </authorList>
    </citation>
    <scope>NUCLEOTIDE SEQUENCE [LARGE SCALE GENOMIC DNA]</scope>
    <source>
        <strain evidence="3 4">CCMP1102</strain>
    </source>
</reference>
<feature type="region of interest" description="Disordered" evidence="1">
    <location>
        <begin position="1"/>
        <end position="35"/>
    </location>
</feature>
<evidence type="ECO:0000259" key="2">
    <source>
        <dbReference type="Pfam" id="PF20710"/>
    </source>
</evidence>
<dbReference type="Proteomes" id="UP000095751">
    <property type="component" value="Unassembled WGS sequence"/>
</dbReference>
<sequence length="565" mass="64595">MSISISSGEGNGNGSEEFQQEQKHEDDIYELDNNRSIPSATVATVATATATSSSEPLLLDHFNPDIVDAMLAKEIDDLPFQERNDIYEEIHGQQEQQQEQEQEQEPTCKNHDFRLRFLRCELFNPKLAAKRICHFYNLLYILYGYKGIKTFVSLTTITNTNTTTNTDTDINTKNSSNTKNSNKDSKSGENDSNNKLTTTTTITPPPTTTLMDFFFGDNKNDMMLFKSGYIQCLPFRDRSGRKIIVLNLDSIANLKSTIRLKIWIYMIFVASEDIETQRNGVVVIFWPGMDNVEGHLPDSRHRLLVKQSFMGIPTRFASVHLCCPNTYFFTILRSVLTLVLSPLKRVRVKIHTGERMEMQYELMGYGIPISLIPTTETGRLKTKNCLQWIKARKLLEQYNNNNSNNNNNTSCMNNPGNVVFRGIFENYHDEHVAANQTNKKNIIWSIVEEIENSNGKFLKWDKRGWWIPIHDRNEIRSKIAISFRDYNKRRRADLNQQLIKSSTYAFKRQDGKRRMGFIQTGNKNSDSRTRSNCCGEDEEGGISSDGGSSSSCGPSNCMKRSFVVV</sequence>
<dbReference type="OrthoDB" id="10051650at2759"/>
<dbReference type="InterPro" id="IPR036865">
    <property type="entry name" value="CRAL-TRIO_dom_sf"/>
</dbReference>
<feature type="region of interest" description="Disordered" evidence="1">
    <location>
        <begin position="162"/>
        <end position="203"/>
    </location>
</feature>
<keyword evidence="4" id="KW-1185">Reference proteome</keyword>
<dbReference type="KEGG" id="fcy:FRACYDRAFT_252529"/>